<dbReference type="AlphaFoldDB" id="G4TIB3"/>
<dbReference type="FunFam" id="1.20.120.1760:FF:000003">
    <property type="entry name" value="CDP-diacylglycerol--inositol 3-phosphatidyltransferase"/>
    <property type="match status" value="1"/>
</dbReference>
<evidence type="ECO:0000256" key="14">
    <source>
        <dbReference type="ARBA" id="ARBA00023209"/>
    </source>
</evidence>
<evidence type="ECO:0000256" key="11">
    <source>
        <dbReference type="ARBA" id="ARBA00022989"/>
    </source>
</evidence>
<dbReference type="InParanoid" id="G4TIB3"/>
<evidence type="ECO:0000256" key="15">
    <source>
        <dbReference type="ARBA" id="ARBA00023211"/>
    </source>
</evidence>
<dbReference type="GO" id="GO:0005794">
    <property type="term" value="C:Golgi apparatus"/>
    <property type="evidence" value="ECO:0007669"/>
    <property type="project" value="TreeGrafter"/>
</dbReference>
<keyword evidence="10" id="KW-0460">Magnesium</keyword>
<dbReference type="STRING" id="1109443.G4TIB3"/>
<keyword evidence="6" id="KW-0444">Lipid biosynthesis</keyword>
<comment type="similarity">
    <text evidence="4 17">Belongs to the CDP-alcohol phosphatidyltransferase class-I family.</text>
</comment>
<dbReference type="InterPro" id="IPR043130">
    <property type="entry name" value="CDP-OH_PTrfase_TM_dom"/>
</dbReference>
<evidence type="ECO:0000256" key="7">
    <source>
        <dbReference type="ARBA" id="ARBA00022679"/>
    </source>
</evidence>
<dbReference type="GO" id="GO:0003881">
    <property type="term" value="F:CDP-diacylglycerol-inositol 3-phosphatidyltransferase activity"/>
    <property type="evidence" value="ECO:0007669"/>
    <property type="project" value="UniProtKB-EC"/>
</dbReference>
<dbReference type="InterPro" id="IPR000462">
    <property type="entry name" value="CDP-OH_P_trans"/>
</dbReference>
<dbReference type="PROSITE" id="PS00379">
    <property type="entry name" value="CDP_ALCOHOL_P_TRANSF"/>
    <property type="match status" value="1"/>
</dbReference>
<evidence type="ECO:0000256" key="13">
    <source>
        <dbReference type="ARBA" id="ARBA00023136"/>
    </source>
</evidence>
<accession>G4TIB3</accession>
<evidence type="ECO:0000256" key="5">
    <source>
        <dbReference type="ARBA" id="ARBA00013212"/>
    </source>
</evidence>
<dbReference type="OMA" id="HTENLMN"/>
<evidence type="ECO:0000256" key="3">
    <source>
        <dbReference type="ARBA" id="ARBA00004141"/>
    </source>
</evidence>
<evidence type="ECO:0000256" key="8">
    <source>
        <dbReference type="ARBA" id="ARBA00022692"/>
    </source>
</evidence>
<dbReference type="HOGENOM" id="CLU_067602_0_0_1"/>
<keyword evidence="8 18" id="KW-0812">Transmembrane</keyword>
<feature type="transmembrane region" description="Helical" evidence="18">
    <location>
        <begin position="37"/>
        <end position="60"/>
    </location>
</feature>
<keyword evidence="15" id="KW-0464">Manganese</keyword>
<dbReference type="Gene3D" id="1.20.120.1760">
    <property type="match status" value="1"/>
</dbReference>
<comment type="caution">
    <text evidence="19">The sequence shown here is derived from an EMBL/GenBank/DDBJ whole genome shotgun (WGS) entry which is preliminary data.</text>
</comment>
<dbReference type="PANTHER" id="PTHR15362">
    <property type="entry name" value="PHOSPHATIDYLINOSITOL SYNTHASE"/>
    <property type="match status" value="1"/>
</dbReference>
<dbReference type="InterPro" id="IPR014387">
    <property type="entry name" value="CDP_diag_ino_3_P_euk"/>
</dbReference>
<evidence type="ECO:0000256" key="2">
    <source>
        <dbReference type="ARBA" id="ARBA00001946"/>
    </source>
</evidence>
<evidence type="ECO:0000256" key="4">
    <source>
        <dbReference type="ARBA" id="ARBA00010441"/>
    </source>
</evidence>
<comment type="subcellular location">
    <subcellularLocation>
        <location evidence="3">Membrane</location>
        <topology evidence="3">Multi-pass membrane protein</topology>
    </subcellularLocation>
</comment>
<evidence type="ECO:0000256" key="1">
    <source>
        <dbReference type="ARBA" id="ARBA00001936"/>
    </source>
</evidence>
<reference evidence="19 20" key="1">
    <citation type="journal article" date="2011" name="PLoS Pathog.">
        <title>Endophytic Life Strategies Decoded by Genome and Transcriptome Analyses of the Mutualistic Root Symbiont Piriformospora indica.</title>
        <authorList>
            <person name="Zuccaro A."/>
            <person name="Lahrmann U."/>
            <person name="Guldener U."/>
            <person name="Langen G."/>
            <person name="Pfiffi S."/>
            <person name="Biedenkopf D."/>
            <person name="Wong P."/>
            <person name="Samans B."/>
            <person name="Grimm C."/>
            <person name="Basiewicz M."/>
            <person name="Murat C."/>
            <person name="Martin F."/>
            <person name="Kogel K.H."/>
        </authorList>
    </citation>
    <scope>NUCLEOTIDE SEQUENCE [LARGE SCALE GENOMIC DNA]</scope>
    <source>
        <strain evidence="19 20">DSM 11827</strain>
    </source>
</reference>
<dbReference type="GO" id="GO:0006661">
    <property type="term" value="P:phosphatidylinositol biosynthetic process"/>
    <property type="evidence" value="ECO:0007669"/>
    <property type="project" value="TreeGrafter"/>
</dbReference>
<name>G4TIB3_SERID</name>
<dbReference type="Pfam" id="PF01066">
    <property type="entry name" value="CDP-OH_P_transf"/>
    <property type="match status" value="1"/>
</dbReference>
<proteinExistence type="inferred from homology"/>
<dbReference type="EC" id="2.7.8.11" evidence="5"/>
<protein>
    <recommendedName>
        <fullName evidence="5">CDP-diacylglycerol--inositol 3-phosphatidyltransferase</fullName>
        <ecNumber evidence="5">2.7.8.11</ecNumber>
    </recommendedName>
</protein>
<organism evidence="19 20">
    <name type="scientific">Serendipita indica (strain DSM 11827)</name>
    <name type="common">Root endophyte fungus</name>
    <name type="synonym">Piriformospora indica</name>
    <dbReference type="NCBI Taxonomy" id="1109443"/>
    <lineage>
        <taxon>Eukaryota</taxon>
        <taxon>Fungi</taxon>
        <taxon>Dikarya</taxon>
        <taxon>Basidiomycota</taxon>
        <taxon>Agaricomycotina</taxon>
        <taxon>Agaricomycetes</taxon>
        <taxon>Sebacinales</taxon>
        <taxon>Serendipitaceae</taxon>
        <taxon>Serendipita</taxon>
    </lineage>
</organism>
<keyword evidence="9" id="KW-0479">Metal-binding</keyword>
<dbReference type="EMBL" id="CAFZ01000104">
    <property type="protein sequence ID" value="CCA71060.1"/>
    <property type="molecule type" value="Genomic_DNA"/>
</dbReference>
<evidence type="ECO:0000313" key="20">
    <source>
        <dbReference type="Proteomes" id="UP000007148"/>
    </source>
</evidence>
<comment type="cofactor">
    <cofactor evidence="1">
        <name>Mn(2+)</name>
        <dbReference type="ChEBI" id="CHEBI:29035"/>
    </cofactor>
</comment>
<evidence type="ECO:0000256" key="18">
    <source>
        <dbReference type="SAM" id="Phobius"/>
    </source>
</evidence>
<evidence type="ECO:0000256" key="10">
    <source>
        <dbReference type="ARBA" id="ARBA00022842"/>
    </source>
</evidence>
<dbReference type="GO" id="GO:0016020">
    <property type="term" value="C:membrane"/>
    <property type="evidence" value="ECO:0007669"/>
    <property type="project" value="UniProtKB-SubCell"/>
</dbReference>
<dbReference type="Proteomes" id="UP000007148">
    <property type="component" value="Unassembled WGS sequence"/>
</dbReference>
<dbReference type="OrthoDB" id="10251079at2759"/>
<dbReference type="GO" id="GO:0046872">
    <property type="term" value="F:metal ion binding"/>
    <property type="evidence" value="ECO:0007669"/>
    <property type="project" value="UniProtKB-KW"/>
</dbReference>
<comment type="cofactor">
    <cofactor evidence="2">
        <name>Mg(2+)</name>
        <dbReference type="ChEBI" id="CHEBI:18420"/>
    </cofactor>
</comment>
<evidence type="ECO:0000256" key="12">
    <source>
        <dbReference type="ARBA" id="ARBA00023098"/>
    </source>
</evidence>
<evidence type="ECO:0000256" key="17">
    <source>
        <dbReference type="RuleBase" id="RU003750"/>
    </source>
</evidence>
<keyword evidence="14" id="KW-0594">Phospholipid biosynthesis</keyword>
<keyword evidence="7 17" id="KW-0808">Transferase</keyword>
<keyword evidence="12" id="KW-0443">Lipid metabolism</keyword>
<keyword evidence="16" id="KW-1208">Phospholipid metabolism</keyword>
<dbReference type="InterPro" id="IPR048254">
    <property type="entry name" value="CDP_ALCOHOL_P_TRANSF_CS"/>
</dbReference>
<evidence type="ECO:0000313" key="19">
    <source>
        <dbReference type="EMBL" id="CCA71060.1"/>
    </source>
</evidence>
<keyword evidence="20" id="KW-1185">Reference proteome</keyword>
<dbReference type="PIRSF" id="PIRSF000848">
    <property type="entry name" value="CDP_diag_ino_3_P"/>
    <property type="match status" value="1"/>
</dbReference>
<sequence length="271" mass="30510">MSTKPAHQVVKGRRATLSDVDASQAHYIATKTTDENVYLFVPNLIGYARVILAALALYYMPFHPRYCTLLYGASTLLDAADGYAARTLKQASQFGAVLDMIVDRQDLCTTSCLLCYLASAYPNYALLFQALISLDFSSHYMHMVSTLTTGSRHHKEIKEDVSRILRWYYKKPVLFTMCAGNELFFVALYLVKWDKTPLYTLLPYSLTTSPFFIEYVPRWMVHATFAQTLATVTLPICVGKNIVNVVQAWKASKVLVGVDLRERALAQSKSS</sequence>
<dbReference type="FunCoup" id="G4TIB3">
    <property type="interactions" value="468"/>
</dbReference>
<keyword evidence="11 18" id="KW-1133">Transmembrane helix</keyword>
<dbReference type="PANTHER" id="PTHR15362:SF4">
    <property type="entry name" value="CDP-DIACYLGLYCEROL--INOSITOL 3-PHOSPHATIDYLTRANSFERASE"/>
    <property type="match status" value="1"/>
</dbReference>
<evidence type="ECO:0000256" key="16">
    <source>
        <dbReference type="ARBA" id="ARBA00023264"/>
    </source>
</evidence>
<gene>
    <name evidence="19" type="ORF">PIIN_04995</name>
</gene>
<evidence type="ECO:0000256" key="6">
    <source>
        <dbReference type="ARBA" id="ARBA00022516"/>
    </source>
</evidence>
<evidence type="ECO:0000256" key="9">
    <source>
        <dbReference type="ARBA" id="ARBA00022723"/>
    </source>
</evidence>
<dbReference type="eggNOG" id="KOG3240">
    <property type="taxonomic scope" value="Eukaryota"/>
</dbReference>
<keyword evidence="13 18" id="KW-0472">Membrane</keyword>